<dbReference type="GO" id="GO:0006310">
    <property type="term" value="P:DNA recombination"/>
    <property type="evidence" value="ECO:0007669"/>
    <property type="project" value="UniProtKB-KW"/>
</dbReference>
<evidence type="ECO:0000256" key="5">
    <source>
        <dbReference type="SAM" id="MobiDB-lite"/>
    </source>
</evidence>
<dbReference type="PANTHER" id="PTHR45900">
    <property type="entry name" value="RECA"/>
    <property type="match status" value="1"/>
</dbReference>
<keyword evidence="3" id="KW-0067">ATP-binding</keyword>
<keyword evidence="4" id="KW-0233">DNA recombination</keyword>
<protein>
    <recommendedName>
        <fullName evidence="6">RecA-like N-terminal domain-containing protein</fullName>
    </recommendedName>
</protein>
<dbReference type="GO" id="GO:0005524">
    <property type="term" value="F:ATP binding"/>
    <property type="evidence" value="ECO:0007669"/>
    <property type="project" value="UniProtKB-KW"/>
</dbReference>
<organism evidence="7">
    <name type="scientific">Ananas comosus var. bracteatus</name>
    <name type="common">red pineapple</name>
    <dbReference type="NCBI Taxonomy" id="296719"/>
    <lineage>
        <taxon>Eukaryota</taxon>
        <taxon>Viridiplantae</taxon>
        <taxon>Streptophyta</taxon>
        <taxon>Embryophyta</taxon>
        <taxon>Tracheophyta</taxon>
        <taxon>Spermatophyta</taxon>
        <taxon>Magnoliopsida</taxon>
        <taxon>Liliopsida</taxon>
        <taxon>Poales</taxon>
        <taxon>Bromeliaceae</taxon>
        <taxon>Bromelioideae</taxon>
        <taxon>Ananas</taxon>
    </lineage>
</organism>
<evidence type="ECO:0000256" key="2">
    <source>
        <dbReference type="ARBA" id="ARBA00022741"/>
    </source>
</evidence>
<dbReference type="GO" id="GO:0006281">
    <property type="term" value="P:DNA repair"/>
    <property type="evidence" value="ECO:0007669"/>
    <property type="project" value="InterPro"/>
</dbReference>
<comment type="similarity">
    <text evidence="1">Belongs to the RecA family.</text>
</comment>
<evidence type="ECO:0000256" key="4">
    <source>
        <dbReference type="ARBA" id="ARBA00023172"/>
    </source>
</evidence>
<dbReference type="EMBL" id="LR862140">
    <property type="protein sequence ID" value="CAD1820307.1"/>
    <property type="molecule type" value="Genomic_DNA"/>
</dbReference>
<dbReference type="InterPro" id="IPR027417">
    <property type="entry name" value="P-loop_NTPase"/>
</dbReference>
<feature type="region of interest" description="Disordered" evidence="5">
    <location>
        <begin position="53"/>
        <end position="86"/>
    </location>
</feature>
<proteinExistence type="inferred from homology"/>
<name>A0A6V7NP90_ANACO</name>
<reference evidence="7" key="1">
    <citation type="submission" date="2020-07" db="EMBL/GenBank/DDBJ databases">
        <authorList>
            <person name="Lin J."/>
        </authorList>
    </citation>
    <scope>NUCLEOTIDE SEQUENCE</scope>
</reference>
<dbReference type="Pfam" id="PF00154">
    <property type="entry name" value="RecA_N"/>
    <property type="match status" value="1"/>
</dbReference>
<evidence type="ECO:0000256" key="1">
    <source>
        <dbReference type="ARBA" id="ARBA00009391"/>
    </source>
</evidence>
<dbReference type="InterPro" id="IPR049428">
    <property type="entry name" value="RecA-like_N"/>
</dbReference>
<evidence type="ECO:0000259" key="6">
    <source>
        <dbReference type="Pfam" id="PF00154"/>
    </source>
</evidence>
<dbReference type="AlphaFoldDB" id="A0A6V7NP90"/>
<evidence type="ECO:0000313" key="7">
    <source>
        <dbReference type="EMBL" id="CAD1820307.1"/>
    </source>
</evidence>
<evidence type="ECO:0000256" key="3">
    <source>
        <dbReference type="ARBA" id="ARBA00022840"/>
    </source>
</evidence>
<feature type="domain" description="RecA-like N-terminal" evidence="6">
    <location>
        <begin position="112"/>
        <end position="185"/>
    </location>
</feature>
<feature type="region of interest" description="Disordered" evidence="5">
    <location>
        <begin position="1"/>
        <end position="41"/>
    </location>
</feature>
<feature type="compositionally biased region" description="Basic and acidic residues" evidence="5">
    <location>
        <begin position="67"/>
        <end position="80"/>
    </location>
</feature>
<dbReference type="SUPFAM" id="SSF52540">
    <property type="entry name" value="P-loop containing nucleoside triphosphate hydrolases"/>
    <property type="match status" value="1"/>
</dbReference>
<gene>
    <name evidence="7" type="ORF">CB5_LOCUS3518</name>
</gene>
<dbReference type="GO" id="GO:0003697">
    <property type="term" value="F:single-stranded DNA binding"/>
    <property type="evidence" value="ECO:0007669"/>
    <property type="project" value="InterPro"/>
</dbReference>
<keyword evidence="2" id="KW-0547">Nucleotide-binding</keyword>
<dbReference type="PRINTS" id="PR00142">
    <property type="entry name" value="RECA"/>
</dbReference>
<sequence length="191" mass="20467">MAPLPQARNPSTLGRSALTPATPLSELEHSPSPSPLLIDPLLPLPPCPLQAPIPSLNRPRFHPRTSWPREEDPRSGDPRPGDPIQALGGVASRFGASIYWQLSNRRYGCYRAFEHALDPALAESIGVKTDNLLLSQPDSGEQALSLVDTRIRSGSVDVVVVDSVAALVPKSELDGEMGDARDGRCTRGPPS</sequence>
<dbReference type="PANTHER" id="PTHR45900:SF6">
    <property type="entry name" value="DNA REPAIR PROTEIN RECA HOMOLOG 3, MITOCHONDRIAL-RELATED"/>
    <property type="match status" value="1"/>
</dbReference>
<dbReference type="Gene3D" id="3.40.50.300">
    <property type="entry name" value="P-loop containing nucleotide triphosphate hydrolases"/>
    <property type="match status" value="1"/>
</dbReference>
<dbReference type="InterPro" id="IPR013765">
    <property type="entry name" value="DNA_recomb/repair_RecA"/>
</dbReference>
<accession>A0A6V7NP90</accession>